<dbReference type="EMBL" id="FWXK01000002">
    <property type="protein sequence ID" value="SMC31625.1"/>
    <property type="molecule type" value="Genomic_DNA"/>
</dbReference>
<keyword evidence="1" id="KW-0812">Transmembrane</keyword>
<feature type="transmembrane region" description="Helical" evidence="1">
    <location>
        <begin position="52"/>
        <end position="85"/>
    </location>
</feature>
<keyword evidence="1" id="KW-0472">Membrane</keyword>
<accession>A0A1W1Y661</accession>
<dbReference type="InterPro" id="IPR016975">
    <property type="entry name" value="Cell_wall_LiaF"/>
</dbReference>
<name>A0A1W1Y661_9LACT</name>
<gene>
    <name evidence="3" type="ORF">SAMN04487984_0394</name>
</gene>
<dbReference type="STRING" id="371602.SAMN04487984_0394"/>
<protein>
    <submittedName>
        <fullName evidence="3">Predicted membrane protein</fullName>
    </submittedName>
</protein>
<evidence type="ECO:0000313" key="4">
    <source>
        <dbReference type="Proteomes" id="UP000243884"/>
    </source>
</evidence>
<keyword evidence="4" id="KW-1185">Reference proteome</keyword>
<dbReference type="Proteomes" id="UP000243884">
    <property type="component" value="Unassembled WGS sequence"/>
</dbReference>
<dbReference type="InterPro" id="IPR024425">
    <property type="entry name" value="LiaF-like_C"/>
</dbReference>
<evidence type="ECO:0000256" key="1">
    <source>
        <dbReference type="SAM" id="Phobius"/>
    </source>
</evidence>
<feature type="transmembrane region" description="Helical" evidence="1">
    <location>
        <begin position="7"/>
        <end position="40"/>
    </location>
</feature>
<organism evidence="3 4">
    <name type="scientific">Aerococcus suis</name>
    <dbReference type="NCBI Taxonomy" id="371602"/>
    <lineage>
        <taxon>Bacteria</taxon>
        <taxon>Bacillati</taxon>
        <taxon>Bacillota</taxon>
        <taxon>Bacilli</taxon>
        <taxon>Lactobacillales</taxon>
        <taxon>Aerococcaceae</taxon>
        <taxon>Aerococcus</taxon>
    </lineage>
</organism>
<dbReference type="Pfam" id="PF09922">
    <property type="entry name" value="LiaF-like_C"/>
    <property type="match status" value="1"/>
</dbReference>
<dbReference type="InterPro" id="IPR047793">
    <property type="entry name" value="LiaF_C"/>
</dbReference>
<evidence type="ECO:0000313" key="3">
    <source>
        <dbReference type="EMBL" id="SMC31625.1"/>
    </source>
</evidence>
<dbReference type="GO" id="GO:0016020">
    <property type="term" value="C:membrane"/>
    <property type="evidence" value="ECO:0007669"/>
    <property type="project" value="InterPro"/>
</dbReference>
<dbReference type="AlphaFoldDB" id="A0A1W1Y661"/>
<dbReference type="NCBIfam" id="NF040535">
    <property type="entry name" value="LiaF_C_term"/>
    <property type="match status" value="1"/>
</dbReference>
<keyword evidence="1" id="KW-1133">Transmembrane helix</keyword>
<feature type="domain" description="Cell wall-active antibiotics response LiaF-like C-terminal" evidence="2">
    <location>
        <begin position="137"/>
        <end position="237"/>
    </location>
</feature>
<sequence>MSKRTKLLIIILVLILFSGFTWHIESFISIFVGCSLFYWILTRPSTSYHRRQTFIICLSALAIFFIIYGLINMAWVGLLVIIIGAMLIMSPTKTQSVENVQILNERDTLQNSQNQEANKSLFLKWQYFFGSQPAPQHLDDFSLVSGIQSTLLDFGQVLIPRGEHFLVIQKIGGQLKLVIPEGVGVALHVHQYRGRVYWNQQEEIFNNQQMILTTKQFAEAPRQLNIHLYMGIGDIRVIEL</sequence>
<proteinExistence type="predicted"/>
<dbReference type="PIRSF" id="PIRSF031509">
    <property type="entry name" value="Cell_wall_LiaF/YvqF"/>
    <property type="match status" value="1"/>
</dbReference>
<evidence type="ECO:0000259" key="2">
    <source>
        <dbReference type="Pfam" id="PF09922"/>
    </source>
</evidence>
<reference evidence="4" key="1">
    <citation type="submission" date="2017-04" db="EMBL/GenBank/DDBJ databases">
        <authorList>
            <person name="Varghese N."/>
            <person name="Submissions S."/>
        </authorList>
    </citation>
    <scope>NUCLEOTIDE SEQUENCE [LARGE SCALE GENOMIC DNA]</scope>
    <source>
        <strain evidence="4">DSM 21500</strain>
    </source>
</reference>